<evidence type="ECO:0000259" key="6">
    <source>
        <dbReference type="PROSITE" id="PS50600"/>
    </source>
</evidence>
<dbReference type="SUPFAM" id="SSF54001">
    <property type="entry name" value="Cysteine proteinases"/>
    <property type="match status" value="1"/>
</dbReference>
<evidence type="ECO:0000313" key="7">
    <source>
        <dbReference type="EMBL" id="KAF2655563.1"/>
    </source>
</evidence>
<keyword evidence="8" id="KW-1185">Reference proteome</keyword>
<dbReference type="InterPro" id="IPR038765">
    <property type="entry name" value="Papain-like_cys_pep_sf"/>
</dbReference>
<dbReference type="PANTHER" id="PTHR12606:SF141">
    <property type="entry name" value="GH15225P-RELATED"/>
    <property type="match status" value="1"/>
</dbReference>
<dbReference type="Proteomes" id="UP000799324">
    <property type="component" value="Unassembled WGS sequence"/>
</dbReference>
<dbReference type="PROSITE" id="PS50600">
    <property type="entry name" value="ULP_PROTEASE"/>
    <property type="match status" value="1"/>
</dbReference>
<evidence type="ECO:0000256" key="5">
    <source>
        <dbReference type="SAM" id="MobiDB-lite"/>
    </source>
</evidence>
<name>A0A6A6T9F9_9PLEO</name>
<gene>
    <name evidence="7" type="ORF">K491DRAFT_658038</name>
</gene>
<comment type="similarity">
    <text evidence="1">Belongs to the peptidase C48 family.</text>
</comment>
<sequence>MKRKASHTDLLAASAPQGGDNTVTLPYTPGQWEPIVVPYADSIPFGETIQLYTNAITFTAHTITKLSTLAFRRFWTKPDIKPERVTRSDGARKKIILDASINDAKPPTDSKTSTTKKSSTDPKTSTTNNSPTDSKTSTTNNLLTYSKSLTTKTTTAPIKRDLLGRPLPYEDVYTRWWKHMDKYKNRPKNRHNENVRIAETGRCRFYYPGDENDDAMNSTIEDIIFDIDTGEDQDAEVEEVKRTYTQDEIDERIHAIVFDTTDYWPPVCEGDELDINNTHDDVEDYTADFDLDEEVQSCDDEVIVKTDQYDMIAQEEQVSKETVVKYLSFGQNGQVQTVKAILDDFDDPHALIERGQGKPLIPELTDEDYDILQVALDGTDNGSIELELVEGKLTTHDFKTLLPDLFNGNKLAWLNDNIINEYLSLLVEAEKARLGFTHTRNGSAPPVHAFASQWYTSMRNNPDSVTRWATRKNLGQGQFLDARLILIPICDQSHWRLIAIKPQDRLVEYYDSLNGEGDRYFLHVIEFLKKVLGREYSKGQWDFRNRPSVPQENNSDCGVFTCLNALCLLRQIDVSYLEACAEPGMTEPRCRLAVTLLKGQAIEF</sequence>
<keyword evidence="2" id="KW-0645">Protease</keyword>
<evidence type="ECO:0000313" key="8">
    <source>
        <dbReference type="Proteomes" id="UP000799324"/>
    </source>
</evidence>
<dbReference type="InterPro" id="IPR003653">
    <property type="entry name" value="Peptidase_C48_C"/>
</dbReference>
<dbReference type="GO" id="GO:0006508">
    <property type="term" value="P:proteolysis"/>
    <property type="evidence" value="ECO:0007669"/>
    <property type="project" value="UniProtKB-KW"/>
</dbReference>
<dbReference type="GO" id="GO:0016926">
    <property type="term" value="P:protein desumoylation"/>
    <property type="evidence" value="ECO:0007669"/>
    <property type="project" value="TreeGrafter"/>
</dbReference>
<dbReference type="GO" id="GO:0005634">
    <property type="term" value="C:nucleus"/>
    <property type="evidence" value="ECO:0007669"/>
    <property type="project" value="TreeGrafter"/>
</dbReference>
<dbReference type="EMBL" id="MU004347">
    <property type="protein sequence ID" value="KAF2655563.1"/>
    <property type="molecule type" value="Genomic_DNA"/>
</dbReference>
<organism evidence="7 8">
    <name type="scientific">Lophiostoma macrostomum CBS 122681</name>
    <dbReference type="NCBI Taxonomy" id="1314788"/>
    <lineage>
        <taxon>Eukaryota</taxon>
        <taxon>Fungi</taxon>
        <taxon>Dikarya</taxon>
        <taxon>Ascomycota</taxon>
        <taxon>Pezizomycotina</taxon>
        <taxon>Dothideomycetes</taxon>
        <taxon>Pleosporomycetidae</taxon>
        <taxon>Pleosporales</taxon>
        <taxon>Lophiostomataceae</taxon>
        <taxon>Lophiostoma</taxon>
    </lineage>
</organism>
<dbReference type="GO" id="GO:0016929">
    <property type="term" value="F:deSUMOylase activity"/>
    <property type="evidence" value="ECO:0007669"/>
    <property type="project" value="TreeGrafter"/>
</dbReference>
<dbReference type="OrthoDB" id="1939479at2759"/>
<dbReference type="Gene3D" id="3.40.395.10">
    <property type="entry name" value="Adenoviral Proteinase, Chain A"/>
    <property type="match status" value="1"/>
</dbReference>
<dbReference type="AlphaFoldDB" id="A0A6A6T9F9"/>
<feature type="domain" description="Ubiquitin-like protease family profile" evidence="6">
    <location>
        <begin position="391"/>
        <end position="568"/>
    </location>
</feature>
<feature type="compositionally biased region" description="Low complexity" evidence="5">
    <location>
        <begin position="105"/>
        <end position="140"/>
    </location>
</feature>
<reference evidence="7" key="1">
    <citation type="journal article" date="2020" name="Stud. Mycol.">
        <title>101 Dothideomycetes genomes: a test case for predicting lifestyles and emergence of pathogens.</title>
        <authorList>
            <person name="Haridas S."/>
            <person name="Albert R."/>
            <person name="Binder M."/>
            <person name="Bloem J."/>
            <person name="Labutti K."/>
            <person name="Salamov A."/>
            <person name="Andreopoulos B."/>
            <person name="Baker S."/>
            <person name="Barry K."/>
            <person name="Bills G."/>
            <person name="Bluhm B."/>
            <person name="Cannon C."/>
            <person name="Castanera R."/>
            <person name="Culley D."/>
            <person name="Daum C."/>
            <person name="Ezra D."/>
            <person name="Gonzalez J."/>
            <person name="Henrissat B."/>
            <person name="Kuo A."/>
            <person name="Liang C."/>
            <person name="Lipzen A."/>
            <person name="Lutzoni F."/>
            <person name="Magnuson J."/>
            <person name="Mondo S."/>
            <person name="Nolan M."/>
            <person name="Ohm R."/>
            <person name="Pangilinan J."/>
            <person name="Park H.-J."/>
            <person name="Ramirez L."/>
            <person name="Alfaro M."/>
            <person name="Sun H."/>
            <person name="Tritt A."/>
            <person name="Yoshinaga Y."/>
            <person name="Zwiers L.-H."/>
            <person name="Turgeon B."/>
            <person name="Goodwin S."/>
            <person name="Spatafora J."/>
            <person name="Crous P."/>
            <person name="Grigoriev I."/>
        </authorList>
    </citation>
    <scope>NUCLEOTIDE SEQUENCE</scope>
    <source>
        <strain evidence="7">CBS 122681</strain>
    </source>
</reference>
<feature type="region of interest" description="Disordered" evidence="5">
    <location>
        <begin position="1"/>
        <end position="22"/>
    </location>
</feature>
<dbReference type="Pfam" id="PF02902">
    <property type="entry name" value="Peptidase_C48"/>
    <property type="match status" value="1"/>
</dbReference>
<feature type="region of interest" description="Disordered" evidence="5">
    <location>
        <begin position="97"/>
        <end position="140"/>
    </location>
</feature>
<evidence type="ECO:0000256" key="3">
    <source>
        <dbReference type="ARBA" id="ARBA00022801"/>
    </source>
</evidence>
<evidence type="ECO:0000256" key="1">
    <source>
        <dbReference type="ARBA" id="ARBA00005234"/>
    </source>
</evidence>
<protein>
    <submittedName>
        <fullName evidence="7">Cysteine proteinase</fullName>
    </submittedName>
</protein>
<accession>A0A6A6T9F9</accession>
<dbReference type="PANTHER" id="PTHR12606">
    <property type="entry name" value="SENTRIN/SUMO-SPECIFIC PROTEASE"/>
    <property type="match status" value="1"/>
</dbReference>
<keyword evidence="4" id="KW-0788">Thiol protease</keyword>
<keyword evidence="3" id="KW-0378">Hydrolase</keyword>
<evidence type="ECO:0000256" key="2">
    <source>
        <dbReference type="ARBA" id="ARBA00022670"/>
    </source>
</evidence>
<proteinExistence type="inferred from homology"/>
<evidence type="ECO:0000256" key="4">
    <source>
        <dbReference type="ARBA" id="ARBA00022807"/>
    </source>
</evidence>